<feature type="domain" description="Glycosyl transferase family 1" evidence="3">
    <location>
        <begin position="183"/>
        <end position="306"/>
    </location>
</feature>
<keyword evidence="1" id="KW-0328">Glycosyltransferase</keyword>
<gene>
    <name evidence="5" type="ORF">CLV37_104194</name>
</gene>
<dbReference type="OrthoDB" id="3830319at2"/>
<dbReference type="AlphaFoldDB" id="A0A2T0R5D6"/>
<accession>A0A2T0R5D6</accession>
<name>A0A2T0R5D6_9ACTN</name>
<evidence type="ECO:0000259" key="3">
    <source>
        <dbReference type="Pfam" id="PF00534"/>
    </source>
</evidence>
<feature type="domain" description="Glycosyltransferase subfamily 4-like N-terminal" evidence="4">
    <location>
        <begin position="17"/>
        <end position="174"/>
    </location>
</feature>
<comment type="caution">
    <text evidence="5">The sequence shown here is derived from an EMBL/GenBank/DDBJ whole genome shotgun (WGS) entry which is preliminary data.</text>
</comment>
<keyword evidence="6" id="KW-1185">Reference proteome</keyword>
<evidence type="ECO:0000256" key="1">
    <source>
        <dbReference type="ARBA" id="ARBA00022676"/>
    </source>
</evidence>
<dbReference type="GO" id="GO:1901137">
    <property type="term" value="P:carbohydrate derivative biosynthetic process"/>
    <property type="evidence" value="ECO:0007669"/>
    <property type="project" value="UniProtKB-ARBA"/>
</dbReference>
<dbReference type="Pfam" id="PF00534">
    <property type="entry name" value="Glycos_transf_1"/>
    <property type="match status" value="1"/>
</dbReference>
<keyword evidence="2 5" id="KW-0808">Transferase</keyword>
<dbReference type="EMBL" id="PVZF01000004">
    <property type="protein sequence ID" value="PRY15981.1"/>
    <property type="molecule type" value="Genomic_DNA"/>
</dbReference>
<dbReference type="PANTHER" id="PTHR45947">
    <property type="entry name" value="SULFOQUINOVOSYL TRANSFERASE SQD2"/>
    <property type="match status" value="1"/>
</dbReference>
<dbReference type="PANTHER" id="PTHR45947:SF3">
    <property type="entry name" value="SULFOQUINOVOSYL TRANSFERASE SQD2"/>
    <property type="match status" value="1"/>
</dbReference>
<dbReference type="InterPro" id="IPR050194">
    <property type="entry name" value="Glycosyltransferase_grp1"/>
</dbReference>
<dbReference type="InterPro" id="IPR028098">
    <property type="entry name" value="Glyco_trans_4-like_N"/>
</dbReference>
<proteinExistence type="predicted"/>
<dbReference type="SUPFAM" id="SSF53756">
    <property type="entry name" value="UDP-Glycosyltransferase/glycogen phosphorylase"/>
    <property type="match status" value="1"/>
</dbReference>
<evidence type="ECO:0000259" key="4">
    <source>
        <dbReference type="Pfam" id="PF13439"/>
    </source>
</evidence>
<organism evidence="5 6">
    <name type="scientific">Kineococcus rhizosphaerae</name>
    <dbReference type="NCBI Taxonomy" id="559628"/>
    <lineage>
        <taxon>Bacteria</taxon>
        <taxon>Bacillati</taxon>
        <taxon>Actinomycetota</taxon>
        <taxon>Actinomycetes</taxon>
        <taxon>Kineosporiales</taxon>
        <taxon>Kineosporiaceae</taxon>
        <taxon>Kineococcus</taxon>
    </lineage>
</organism>
<protein>
    <submittedName>
        <fullName evidence="5">Glycosyltransferase involved in cell wall biosynthesis</fullName>
    </submittedName>
</protein>
<evidence type="ECO:0000313" key="5">
    <source>
        <dbReference type="EMBL" id="PRY15981.1"/>
    </source>
</evidence>
<evidence type="ECO:0000256" key="2">
    <source>
        <dbReference type="ARBA" id="ARBA00022679"/>
    </source>
</evidence>
<evidence type="ECO:0000313" key="6">
    <source>
        <dbReference type="Proteomes" id="UP000238083"/>
    </source>
</evidence>
<dbReference type="InterPro" id="IPR001296">
    <property type="entry name" value="Glyco_trans_1"/>
</dbReference>
<sequence length="378" mass="40475">MNRPLRVVHVITTLTTGGAERQLELLLDRSAAQARTLCLYEGGPVADAVRRRGHPVEVLGMEGWRKPLAVARLARRLRRLRPDVVHVHLLAAQLWGIPAARLAGVPVVVSSEHSLMADSIEGRPLTPWLRRLYRGLESLTDHTVAVSATTADRLVAWGVPRDRITVVDNGIDLDAARPREEDRRRVRAELGVDDGVTVHVVVGRLDPVKRVDEVLEALAPRLRGGGHVLLVAGAGGLRVALAARAEELGVAASVRWLGARDDVPAVLAAADVLVSASRDETFGLAVLEAVAGGLPAVFVQCPALEELGDLPDGVVRAAGGGPEALRGALDLLTARGLHRRPVPPAVVQRYDARRTAAAVDAVYEEQRARSRRGRPAPA</sequence>
<dbReference type="Pfam" id="PF13439">
    <property type="entry name" value="Glyco_transf_4"/>
    <property type="match status" value="1"/>
</dbReference>
<dbReference type="GO" id="GO:0016757">
    <property type="term" value="F:glycosyltransferase activity"/>
    <property type="evidence" value="ECO:0007669"/>
    <property type="project" value="UniProtKB-KW"/>
</dbReference>
<dbReference type="Proteomes" id="UP000238083">
    <property type="component" value="Unassembled WGS sequence"/>
</dbReference>
<reference evidence="5 6" key="1">
    <citation type="submission" date="2018-03" db="EMBL/GenBank/DDBJ databases">
        <title>Genomic Encyclopedia of Archaeal and Bacterial Type Strains, Phase II (KMG-II): from individual species to whole genera.</title>
        <authorList>
            <person name="Goeker M."/>
        </authorList>
    </citation>
    <scope>NUCLEOTIDE SEQUENCE [LARGE SCALE GENOMIC DNA]</scope>
    <source>
        <strain evidence="5 6">DSM 19711</strain>
    </source>
</reference>
<dbReference type="Gene3D" id="3.40.50.2000">
    <property type="entry name" value="Glycogen Phosphorylase B"/>
    <property type="match status" value="2"/>
</dbReference>
<dbReference type="RefSeq" id="WP_106209810.1">
    <property type="nucleotide sequence ID" value="NZ_PVZF01000004.1"/>
</dbReference>